<dbReference type="EMBL" id="OZ034817">
    <property type="protein sequence ID" value="CAL1383210.1"/>
    <property type="molecule type" value="Genomic_DNA"/>
</dbReference>
<proteinExistence type="predicted"/>
<dbReference type="AlphaFoldDB" id="A0AAV2ECD5"/>
<organism evidence="1 2">
    <name type="scientific">Linum trigynum</name>
    <dbReference type="NCBI Taxonomy" id="586398"/>
    <lineage>
        <taxon>Eukaryota</taxon>
        <taxon>Viridiplantae</taxon>
        <taxon>Streptophyta</taxon>
        <taxon>Embryophyta</taxon>
        <taxon>Tracheophyta</taxon>
        <taxon>Spermatophyta</taxon>
        <taxon>Magnoliopsida</taxon>
        <taxon>eudicotyledons</taxon>
        <taxon>Gunneridae</taxon>
        <taxon>Pentapetalae</taxon>
        <taxon>rosids</taxon>
        <taxon>fabids</taxon>
        <taxon>Malpighiales</taxon>
        <taxon>Linaceae</taxon>
        <taxon>Linum</taxon>
    </lineage>
</organism>
<gene>
    <name evidence="1" type="ORF">LTRI10_LOCUS24495</name>
</gene>
<accession>A0AAV2ECD5</accession>
<evidence type="ECO:0000313" key="2">
    <source>
        <dbReference type="Proteomes" id="UP001497516"/>
    </source>
</evidence>
<keyword evidence="2" id="KW-1185">Reference proteome</keyword>
<evidence type="ECO:0000313" key="1">
    <source>
        <dbReference type="EMBL" id="CAL1383210.1"/>
    </source>
</evidence>
<dbReference type="Proteomes" id="UP001497516">
    <property type="component" value="Chromosome 4"/>
</dbReference>
<reference evidence="1 2" key="1">
    <citation type="submission" date="2024-04" db="EMBL/GenBank/DDBJ databases">
        <authorList>
            <person name="Fracassetti M."/>
        </authorList>
    </citation>
    <scope>NUCLEOTIDE SEQUENCE [LARGE SCALE GENOMIC DNA]</scope>
</reference>
<name>A0AAV2ECD5_9ROSI</name>
<sequence>MGDQSQNLAEAMKLLAAQMAQMGALLQAQQDATKGRLVETNQRLDTLITRLEMQPMGNPLPPENPAVVVTQTGALNGEGPRANQVYQDFSETPDWQVQRRQYTEQHRQVIPHNRPPFYGYDNDDYEYGRRPPEAGGYGIEPIRGIKLSIPSFQGTNNASAYLDWERTMIMFFQLRSEKINNNWQ</sequence>
<protein>
    <submittedName>
        <fullName evidence="1">Uncharacterized protein</fullName>
    </submittedName>
</protein>